<dbReference type="Gene3D" id="3.20.20.70">
    <property type="entry name" value="Aldolase class I"/>
    <property type="match status" value="1"/>
</dbReference>
<evidence type="ECO:0000256" key="4">
    <source>
        <dbReference type="ARBA" id="ARBA00022630"/>
    </source>
</evidence>
<dbReference type="Pfam" id="PF03060">
    <property type="entry name" value="NMO"/>
    <property type="match status" value="1"/>
</dbReference>
<dbReference type="InterPro" id="IPR013785">
    <property type="entry name" value="Aldolase_TIM"/>
</dbReference>
<dbReference type="GO" id="GO:0018580">
    <property type="term" value="F:nitronate monooxygenase activity"/>
    <property type="evidence" value="ECO:0007669"/>
    <property type="project" value="InterPro"/>
</dbReference>
<gene>
    <name evidence="10" type="ORF">SAMN05443668_110215</name>
</gene>
<dbReference type="InterPro" id="IPR004136">
    <property type="entry name" value="NMO"/>
</dbReference>
<keyword evidence="5" id="KW-0288">FMN</keyword>
<comment type="catalytic activity">
    <reaction evidence="9">
        <text>3 propionate 3-nitronate + 3 O2 + H2O = 3 3-oxopropanoate + 2 nitrate + nitrite + H2O2 + 3 H(+)</text>
        <dbReference type="Rhea" id="RHEA:57332"/>
        <dbReference type="ChEBI" id="CHEBI:15377"/>
        <dbReference type="ChEBI" id="CHEBI:15378"/>
        <dbReference type="ChEBI" id="CHEBI:15379"/>
        <dbReference type="ChEBI" id="CHEBI:16240"/>
        <dbReference type="ChEBI" id="CHEBI:16301"/>
        <dbReference type="ChEBI" id="CHEBI:17632"/>
        <dbReference type="ChEBI" id="CHEBI:33190"/>
        <dbReference type="ChEBI" id="CHEBI:136067"/>
    </reaction>
</comment>
<dbReference type="SUPFAM" id="SSF51412">
    <property type="entry name" value="Inosine monophosphate dehydrogenase (IMPDH)"/>
    <property type="match status" value="1"/>
</dbReference>
<protein>
    <recommendedName>
        <fullName evidence="8">Propionate 3-nitronate monooxygenase</fullName>
    </recommendedName>
</protein>
<evidence type="ECO:0000256" key="9">
    <source>
        <dbReference type="ARBA" id="ARBA00049401"/>
    </source>
</evidence>
<keyword evidence="11" id="KW-1185">Reference proteome</keyword>
<evidence type="ECO:0000256" key="2">
    <source>
        <dbReference type="ARBA" id="ARBA00009881"/>
    </source>
</evidence>
<comment type="cofactor">
    <cofactor evidence="1">
        <name>FMN</name>
        <dbReference type="ChEBI" id="CHEBI:58210"/>
    </cofactor>
</comment>
<evidence type="ECO:0000256" key="6">
    <source>
        <dbReference type="ARBA" id="ARBA00023002"/>
    </source>
</evidence>
<evidence type="ECO:0000313" key="11">
    <source>
        <dbReference type="Proteomes" id="UP000184440"/>
    </source>
</evidence>
<name>A0A1M7RE01_9ACTN</name>
<evidence type="ECO:0000256" key="8">
    <source>
        <dbReference type="ARBA" id="ARBA00031155"/>
    </source>
</evidence>
<sequence length="339" mass="35194">MWKAWGVPKLPGTDLPIVQSPMAGGATTPELVAAVADAGALGFVAAGYLSAEQLRDRITAVRERTRAPFGVNLFVPWPDRADSRAVDAYAERLAPDAERLDVALGKPRWDDDDWAAKVELLLADPLPVVGLTFGCPTDGTIAALQNAGSAVAVTVTTRTEAADAVAAGADALLLQGAEAGAHRGSWTPDAEPVPLATLLAEVRPLTDVPLVAAGGLADVDAVRRILAAGATYAQVGTALLRSPESGAPPLHKEALVTRTGTTITRAFTGRRARGLVNGFIRDHGPDEVEAYPQVHHVTRPLRAAAAKAGDPERMALWAGTGHASAQDAPAAEIIRALTP</sequence>
<evidence type="ECO:0000256" key="1">
    <source>
        <dbReference type="ARBA" id="ARBA00001917"/>
    </source>
</evidence>
<keyword evidence="3" id="KW-0216">Detoxification</keyword>
<proteinExistence type="inferred from homology"/>
<dbReference type="Proteomes" id="UP000184440">
    <property type="component" value="Unassembled WGS sequence"/>
</dbReference>
<dbReference type="STRING" id="134849.SAMN05443668_110215"/>
<comment type="similarity">
    <text evidence="2">Belongs to the nitronate monooxygenase family. NMO class I subfamily.</text>
</comment>
<dbReference type="EMBL" id="FRCS01000010">
    <property type="protein sequence ID" value="SHN44454.1"/>
    <property type="molecule type" value="Genomic_DNA"/>
</dbReference>
<accession>A0A1M7RE01</accession>
<dbReference type="CDD" id="cd04730">
    <property type="entry name" value="NPD_like"/>
    <property type="match status" value="1"/>
</dbReference>
<keyword evidence="6" id="KW-0560">Oxidoreductase</keyword>
<keyword evidence="4" id="KW-0285">Flavoprotein</keyword>
<dbReference type="PANTHER" id="PTHR42747">
    <property type="entry name" value="NITRONATE MONOOXYGENASE-RELATED"/>
    <property type="match status" value="1"/>
</dbReference>
<evidence type="ECO:0000313" key="10">
    <source>
        <dbReference type="EMBL" id="SHN44454.1"/>
    </source>
</evidence>
<organism evidence="10 11">
    <name type="scientific">Cryptosporangium aurantiacum</name>
    <dbReference type="NCBI Taxonomy" id="134849"/>
    <lineage>
        <taxon>Bacteria</taxon>
        <taxon>Bacillati</taxon>
        <taxon>Actinomycetota</taxon>
        <taxon>Actinomycetes</taxon>
        <taxon>Cryptosporangiales</taxon>
        <taxon>Cryptosporangiaceae</taxon>
        <taxon>Cryptosporangium</taxon>
    </lineage>
</organism>
<keyword evidence="7" id="KW-0503">Monooxygenase</keyword>
<evidence type="ECO:0000256" key="5">
    <source>
        <dbReference type="ARBA" id="ARBA00022643"/>
    </source>
</evidence>
<dbReference type="GO" id="GO:0009636">
    <property type="term" value="P:response to toxic substance"/>
    <property type="evidence" value="ECO:0007669"/>
    <property type="project" value="UniProtKB-KW"/>
</dbReference>
<dbReference type="PANTHER" id="PTHR42747:SF3">
    <property type="entry name" value="NITRONATE MONOOXYGENASE-RELATED"/>
    <property type="match status" value="1"/>
</dbReference>
<evidence type="ECO:0000256" key="7">
    <source>
        <dbReference type="ARBA" id="ARBA00023033"/>
    </source>
</evidence>
<evidence type="ECO:0000256" key="3">
    <source>
        <dbReference type="ARBA" id="ARBA00022575"/>
    </source>
</evidence>
<reference evidence="10 11" key="1">
    <citation type="submission" date="2016-11" db="EMBL/GenBank/DDBJ databases">
        <authorList>
            <person name="Jaros S."/>
            <person name="Januszkiewicz K."/>
            <person name="Wedrychowicz H."/>
        </authorList>
    </citation>
    <scope>NUCLEOTIDE SEQUENCE [LARGE SCALE GENOMIC DNA]</scope>
    <source>
        <strain evidence="10 11">DSM 46144</strain>
    </source>
</reference>
<dbReference type="AlphaFoldDB" id="A0A1M7RE01"/>